<comment type="caution">
    <text evidence="3">The sequence shown here is derived from an EMBL/GenBank/DDBJ whole genome shotgun (WGS) entry which is preliminary data.</text>
</comment>
<dbReference type="InterPro" id="IPR036390">
    <property type="entry name" value="WH_DNA-bd_sf"/>
</dbReference>
<name>A0ABQ1PC66_9MICC</name>
<evidence type="ECO:0000256" key="1">
    <source>
        <dbReference type="SAM" id="MobiDB-lite"/>
    </source>
</evidence>
<sequence>MTSFSAATTDEQDADRPPAAVPRDGGRPHGGTSRKRRAWRAYFEATALLQDRLERSLREDAGLHLADYNLLLLLVEAPDHRMRMGELAGRMVFSPSRLTYQVRALERRGLVERCAAPGDRRGAEAVLTDEGRQLFRRAAALHARDVDALFLGRISDQEAAVLLGVFSRLGEELDDVGEADARRD</sequence>
<dbReference type="RefSeq" id="WP_188668440.1">
    <property type="nucleotide sequence ID" value="NZ_BMJI01000014.1"/>
</dbReference>
<feature type="domain" description="HTH marR-type" evidence="2">
    <location>
        <begin position="35"/>
        <end position="171"/>
    </location>
</feature>
<dbReference type="InterPro" id="IPR000835">
    <property type="entry name" value="HTH_MarR-typ"/>
</dbReference>
<evidence type="ECO:0000313" key="4">
    <source>
        <dbReference type="Proteomes" id="UP000597761"/>
    </source>
</evidence>
<dbReference type="Gene3D" id="1.10.10.10">
    <property type="entry name" value="Winged helix-like DNA-binding domain superfamily/Winged helix DNA-binding domain"/>
    <property type="match status" value="1"/>
</dbReference>
<proteinExistence type="predicted"/>
<protein>
    <submittedName>
        <fullName evidence="3">MarR family transcriptional regulator</fullName>
    </submittedName>
</protein>
<dbReference type="InterPro" id="IPR036388">
    <property type="entry name" value="WH-like_DNA-bd_sf"/>
</dbReference>
<dbReference type="PROSITE" id="PS50995">
    <property type="entry name" value="HTH_MARR_2"/>
    <property type="match status" value="1"/>
</dbReference>
<dbReference type="PANTHER" id="PTHR33164">
    <property type="entry name" value="TRANSCRIPTIONAL REGULATOR, MARR FAMILY"/>
    <property type="match status" value="1"/>
</dbReference>
<dbReference type="Pfam" id="PF12802">
    <property type="entry name" value="MarR_2"/>
    <property type="match status" value="1"/>
</dbReference>
<dbReference type="SMART" id="SM00347">
    <property type="entry name" value="HTH_MARR"/>
    <property type="match status" value="1"/>
</dbReference>
<evidence type="ECO:0000313" key="3">
    <source>
        <dbReference type="EMBL" id="GGC94378.1"/>
    </source>
</evidence>
<reference evidence="4" key="1">
    <citation type="journal article" date="2019" name="Int. J. Syst. Evol. Microbiol.">
        <title>The Global Catalogue of Microorganisms (GCM) 10K type strain sequencing project: providing services to taxonomists for standard genome sequencing and annotation.</title>
        <authorList>
            <consortium name="The Broad Institute Genomics Platform"/>
            <consortium name="The Broad Institute Genome Sequencing Center for Infectious Disease"/>
            <person name="Wu L."/>
            <person name="Ma J."/>
        </authorList>
    </citation>
    <scope>NUCLEOTIDE SEQUENCE [LARGE SCALE GENOMIC DNA]</scope>
    <source>
        <strain evidence="4">CGMCC 1.15480</strain>
    </source>
</reference>
<dbReference type="SUPFAM" id="SSF46785">
    <property type="entry name" value="Winged helix' DNA-binding domain"/>
    <property type="match status" value="1"/>
</dbReference>
<dbReference type="InterPro" id="IPR039422">
    <property type="entry name" value="MarR/SlyA-like"/>
</dbReference>
<feature type="region of interest" description="Disordered" evidence="1">
    <location>
        <begin position="1"/>
        <end position="35"/>
    </location>
</feature>
<keyword evidence="4" id="KW-1185">Reference proteome</keyword>
<dbReference type="EMBL" id="BMJI01000014">
    <property type="protein sequence ID" value="GGC94378.1"/>
    <property type="molecule type" value="Genomic_DNA"/>
</dbReference>
<dbReference type="PRINTS" id="PR00598">
    <property type="entry name" value="HTHMARR"/>
</dbReference>
<gene>
    <name evidence="3" type="ORF">GCM10011512_21740</name>
</gene>
<organism evidence="3 4">
    <name type="scientific">Tersicoccus solisilvae</name>
    <dbReference type="NCBI Taxonomy" id="1882339"/>
    <lineage>
        <taxon>Bacteria</taxon>
        <taxon>Bacillati</taxon>
        <taxon>Actinomycetota</taxon>
        <taxon>Actinomycetes</taxon>
        <taxon>Micrococcales</taxon>
        <taxon>Micrococcaceae</taxon>
        <taxon>Tersicoccus</taxon>
    </lineage>
</organism>
<accession>A0ABQ1PC66</accession>
<dbReference type="PANTHER" id="PTHR33164:SF99">
    <property type="entry name" value="MARR FAMILY REGULATORY PROTEIN"/>
    <property type="match status" value="1"/>
</dbReference>
<dbReference type="Proteomes" id="UP000597761">
    <property type="component" value="Unassembled WGS sequence"/>
</dbReference>
<evidence type="ECO:0000259" key="2">
    <source>
        <dbReference type="PROSITE" id="PS50995"/>
    </source>
</evidence>